<evidence type="ECO:0000256" key="1">
    <source>
        <dbReference type="SAM" id="MobiDB-lite"/>
    </source>
</evidence>
<organism evidence="2 3">
    <name type="scientific">Ascobolus immersus RN42</name>
    <dbReference type="NCBI Taxonomy" id="1160509"/>
    <lineage>
        <taxon>Eukaryota</taxon>
        <taxon>Fungi</taxon>
        <taxon>Dikarya</taxon>
        <taxon>Ascomycota</taxon>
        <taxon>Pezizomycotina</taxon>
        <taxon>Pezizomycetes</taxon>
        <taxon>Pezizales</taxon>
        <taxon>Ascobolaceae</taxon>
        <taxon>Ascobolus</taxon>
    </lineage>
</organism>
<evidence type="ECO:0000313" key="3">
    <source>
        <dbReference type="Proteomes" id="UP000275078"/>
    </source>
</evidence>
<keyword evidence="3" id="KW-1185">Reference proteome</keyword>
<evidence type="ECO:0000313" key="2">
    <source>
        <dbReference type="EMBL" id="RPA80062.1"/>
    </source>
</evidence>
<proteinExistence type="predicted"/>
<gene>
    <name evidence="2" type="ORF">BJ508DRAFT_132004</name>
</gene>
<reference evidence="2 3" key="1">
    <citation type="journal article" date="2018" name="Nat. Ecol. Evol.">
        <title>Pezizomycetes genomes reveal the molecular basis of ectomycorrhizal truffle lifestyle.</title>
        <authorList>
            <person name="Murat C."/>
            <person name="Payen T."/>
            <person name="Noel B."/>
            <person name="Kuo A."/>
            <person name="Morin E."/>
            <person name="Chen J."/>
            <person name="Kohler A."/>
            <person name="Krizsan K."/>
            <person name="Balestrini R."/>
            <person name="Da Silva C."/>
            <person name="Montanini B."/>
            <person name="Hainaut M."/>
            <person name="Levati E."/>
            <person name="Barry K.W."/>
            <person name="Belfiori B."/>
            <person name="Cichocki N."/>
            <person name="Clum A."/>
            <person name="Dockter R.B."/>
            <person name="Fauchery L."/>
            <person name="Guy J."/>
            <person name="Iotti M."/>
            <person name="Le Tacon F."/>
            <person name="Lindquist E.A."/>
            <person name="Lipzen A."/>
            <person name="Malagnac F."/>
            <person name="Mello A."/>
            <person name="Molinier V."/>
            <person name="Miyauchi S."/>
            <person name="Poulain J."/>
            <person name="Riccioni C."/>
            <person name="Rubini A."/>
            <person name="Sitrit Y."/>
            <person name="Splivallo R."/>
            <person name="Traeger S."/>
            <person name="Wang M."/>
            <person name="Zifcakova L."/>
            <person name="Wipf D."/>
            <person name="Zambonelli A."/>
            <person name="Paolocci F."/>
            <person name="Nowrousian M."/>
            <person name="Ottonello S."/>
            <person name="Baldrian P."/>
            <person name="Spatafora J.W."/>
            <person name="Henrissat B."/>
            <person name="Nagy L.G."/>
            <person name="Aury J.M."/>
            <person name="Wincker P."/>
            <person name="Grigoriev I.V."/>
            <person name="Bonfante P."/>
            <person name="Martin F.M."/>
        </authorList>
    </citation>
    <scope>NUCLEOTIDE SEQUENCE [LARGE SCALE GENOMIC DNA]</scope>
    <source>
        <strain evidence="2 3">RN42</strain>
    </source>
</reference>
<feature type="compositionally biased region" description="Polar residues" evidence="1">
    <location>
        <begin position="163"/>
        <end position="172"/>
    </location>
</feature>
<dbReference type="AlphaFoldDB" id="A0A3N4I1T4"/>
<accession>A0A3N4I1T4</accession>
<protein>
    <submittedName>
        <fullName evidence="2">Uncharacterized protein</fullName>
    </submittedName>
</protein>
<name>A0A3N4I1T4_ASCIM</name>
<dbReference type="EMBL" id="ML119692">
    <property type="protein sequence ID" value="RPA80062.1"/>
    <property type="molecule type" value="Genomic_DNA"/>
</dbReference>
<feature type="region of interest" description="Disordered" evidence="1">
    <location>
        <begin position="150"/>
        <end position="210"/>
    </location>
</feature>
<dbReference type="Proteomes" id="UP000275078">
    <property type="component" value="Unassembled WGS sequence"/>
</dbReference>
<sequence length="210" mass="22900">MLSRSRDYVQQCYRNPVGAFKAAQEAGQPRLRAFTNGAQAVHNAFSQVSSGGAPVKGHDFECPNATVIRNGKPKRFECGACGAWKSSETGGDGIKRYLCRDRSETGAECGRERCSDCWRKHGRVLCKKKPSKILMGEASQSEYDRPAYQLEAQPTLPPHGSALSPNWGSSSPGVDAQISKPPLPPSTSFCSHDYNPQPVQQGPRYSPRIS</sequence>